<keyword evidence="12" id="KW-0732">Signal</keyword>
<dbReference type="Gene3D" id="1.10.1280.10">
    <property type="entry name" value="Di-copper center containing domain from catechol oxidase"/>
    <property type="match status" value="1"/>
</dbReference>
<keyword evidence="4" id="KW-0479">Metal-binding</keyword>
<dbReference type="GO" id="GO:0042438">
    <property type="term" value="P:melanin biosynthetic process"/>
    <property type="evidence" value="ECO:0007669"/>
    <property type="project" value="UniProtKB-KW"/>
</dbReference>
<comment type="similarity">
    <text evidence="2">Belongs to the tyrosinase family.</text>
</comment>
<evidence type="ECO:0000256" key="10">
    <source>
        <dbReference type="ARBA" id="ARBA00048881"/>
    </source>
</evidence>
<keyword evidence="7" id="KW-0503">Monooxygenase</keyword>
<dbReference type="SUPFAM" id="SSF48056">
    <property type="entry name" value="Di-copper centre-containing domain"/>
    <property type="match status" value="1"/>
</dbReference>
<protein>
    <recommendedName>
        <fullName evidence="3">tyrosinase</fullName>
        <ecNumber evidence="3">1.14.18.1</ecNumber>
    </recommendedName>
</protein>
<dbReference type="PRINTS" id="PR00092">
    <property type="entry name" value="TYROSINASE"/>
</dbReference>
<accession>A0AAV9PFW9</accession>
<dbReference type="Pfam" id="PF18132">
    <property type="entry name" value="Tyrosinase_C"/>
    <property type="match status" value="1"/>
</dbReference>
<dbReference type="GO" id="GO:0004503">
    <property type="term" value="F:tyrosinase activity"/>
    <property type="evidence" value="ECO:0007669"/>
    <property type="project" value="UniProtKB-EC"/>
</dbReference>
<organism evidence="14 15">
    <name type="scientific">Saxophila tyrrhenica</name>
    <dbReference type="NCBI Taxonomy" id="1690608"/>
    <lineage>
        <taxon>Eukaryota</taxon>
        <taxon>Fungi</taxon>
        <taxon>Dikarya</taxon>
        <taxon>Ascomycota</taxon>
        <taxon>Pezizomycotina</taxon>
        <taxon>Dothideomycetes</taxon>
        <taxon>Dothideomycetidae</taxon>
        <taxon>Mycosphaerellales</taxon>
        <taxon>Extremaceae</taxon>
        <taxon>Saxophila</taxon>
    </lineage>
</organism>
<dbReference type="InterPro" id="IPR041640">
    <property type="entry name" value="Tyrosinase_C"/>
</dbReference>
<feature type="compositionally biased region" description="Pro residues" evidence="11">
    <location>
        <begin position="648"/>
        <end position="660"/>
    </location>
</feature>
<feature type="region of interest" description="Disordered" evidence="11">
    <location>
        <begin position="645"/>
        <end position="667"/>
    </location>
</feature>
<gene>
    <name evidence="14" type="ORF">LTR77_004649</name>
</gene>
<feature type="chain" id="PRO_5043395808" description="tyrosinase" evidence="12">
    <location>
        <begin position="20"/>
        <end position="677"/>
    </location>
</feature>
<evidence type="ECO:0000256" key="1">
    <source>
        <dbReference type="ARBA" id="ARBA00001973"/>
    </source>
</evidence>
<keyword evidence="15" id="KW-1185">Reference proteome</keyword>
<dbReference type="Proteomes" id="UP001337655">
    <property type="component" value="Unassembled WGS sequence"/>
</dbReference>
<dbReference type="RefSeq" id="XP_064660532.1">
    <property type="nucleotide sequence ID" value="XM_064801902.1"/>
</dbReference>
<dbReference type="InterPro" id="IPR008922">
    <property type="entry name" value="Di-copper_centre_dom_sf"/>
</dbReference>
<proteinExistence type="inferred from homology"/>
<dbReference type="Gene3D" id="2.60.310.20">
    <property type="match status" value="1"/>
</dbReference>
<evidence type="ECO:0000256" key="2">
    <source>
        <dbReference type="ARBA" id="ARBA00009928"/>
    </source>
</evidence>
<dbReference type="PROSITE" id="PS00498">
    <property type="entry name" value="TYROSINASE_2"/>
    <property type="match status" value="1"/>
</dbReference>
<evidence type="ECO:0000256" key="5">
    <source>
        <dbReference type="ARBA" id="ARBA00023002"/>
    </source>
</evidence>
<dbReference type="InterPro" id="IPR002227">
    <property type="entry name" value="Tyrosinase_Cu-bd"/>
</dbReference>
<dbReference type="EC" id="1.14.18.1" evidence="3"/>
<comment type="catalytic activity">
    <reaction evidence="9">
        <text>2 L-dopa + O2 = 2 L-dopaquinone + 2 H2O</text>
        <dbReference type="Rhea" id="RHEA:34287"/>
        <dbReference type="ChEBI" id="CHEBI:15377"/>
        <dbReference type="ChEBI" id="CHEBI:15379"/>
        <dbReference type="ChEBI" id="CHEBI:57504"/>
        <dbReference type="ChEBI" id="CHEBI:57924"/>
        <dbReference type="EC" id="1.14.18.1"/>
    </reaction>
</comment>
<feature type="signal peptide" evidence="12">
    <location>
        <begin position="1"/>
        <end position="19"/>
    </location>
</feature>
<comment type="caution">
    <text evidence="14">The sequence shown here is derived from an EMBL/GenBank/DDBJ whole genome shotgun (WGS) entry which is preliminary data.</text>
</comment>
<evidence type="ECO:0000256" key="11">
    <source>
        <dbReference type="SAM" id="MobiDB-lite"/>
    </source>
</evidence>
<evidence type="ECO:0000256" key="12">
    <source>
        <dbReference type="SAM" id="SignalP"/>
    </source>
</evidence>
<comment type="cofactor">
    <cofactor evidence="1">
        <name>Cu(2+)</name>
        <dbReference type="ChEBI" id="CHEBI:29036"/>
    </cofactor>
</comment>
<feature type="domain" description="Tyrosinase copper-binding" evidence="13">
    <location>
        <begin position="333"/>
        <end position="344"/>
    </location>
</feature>
<evidence type="ECO:0000256" key="8">
    <source>
        <dbReference type="ARBA" id="ARBA00023101"/>
    </source>
</evidence>
<dbReference type="PANTHER" id="PTHR11474:SF76">
    <property type="entry name" value="SHKT DOMAIN-CONTAINING PROTEIN"/>
    <property type="match status" value="1"/>
</dbReference>
<evidence type="ECO:0000256" key="7">
    <source>
        <dbReference type="ARBA" id="ARBA00023033"/>
    </source>
</evidence>
<comment type="catalytic activity">
    <reaction evidence="10">
        <text>L-tyrosine + O2 = L-dopaquinone + H2O</text>
        <dbReference type="Rhea" id="RHEA:18117"/>
        <dbReference type="ChEBI" id="CHEBI:15377"/>
        <dbReference type="ChEBI" id="CHEBI:15379"/>
        <dbReference type="ChEBI" id="CHEBI:57924"/>
        <dbReference type="ChEBI" id="CHEBI:58315"/>
        <dbReference type="EC" id="1.14.18.1"/>
    </reaction>
</comment>
<dbReference type="GeneID" id="89925994"/>
<dbReference type="InterPro" id="IPR050316">
    <property type="entry name" value="Tyrosinase/Hemocyanin"/>
</dbReference>
<dbReference type="Pfam" id="PF00264">
    <property type="entry name" value="Tyrosinase"/>
    <property type="match status" value="1"/>
</dbReference>
<evidence type="ECO:0000256" key="9">
    <source>
        <dbReference type="ARBA" id="ARBA00048233"/>
    </source>
</evidence>
<evidence type="ECO:0000313" key="14">
    <source>
        <dbReference type="EMBL" id="KAK5171504.1"/>
    </source>
</evidence>
<evidence type="ECO:0000313" key="15">
    <source>
        <dbReference type="Proteomes" id="UP001337655"/>
    </source>
</evidence>
<evidence type="ECO:0000256" key="6">
    <source>
        <dbReference type="ARBA" id="ARBA00023008"/>
    </source>
</evidence>
<dbReference type="EMBL" id="JAVRRT010000006">
    <property type="protein sequence ID" value="KAK5171504.1"/>
    <property type="molecule type" value="Genomic_DNA"/>
</dbReference>
<dbReference type="AlphaFoldDB" id="A0AAV9PFW9"/>
<evidence type="ECO:0000256" key="4">
    <source>
        <dbReference type="ARBA" id="ARBA00022723"/>
    </source>
</evidence>
<keyword evidence="5" id="KW-0560">Oxidoreductase</keyword>
<evidence type="ECO:0000256" key="3">
    <source>
        <dbReference type="ARBA" id="ARBA00011906"/>
    </source>
</evidence>
<dbReference type="GO" id="GO:0046872">
    <property type="term" value="F:metal ion binding"/>
    <property type="evidence" value="ECO:0007669"/>
    <property type="project" value="UniProtKB-KW"/>
</dbReference>
<keyword evidence="8" id="KW-0470">Melanin biosynthesis</keyword>
<sequence>MKLSSVLLSLSALTQSVLSHPLDLPFSLSDDELNFLDKRQSQVVPVTGASGNTQPRLEIRQMQSSKPNQFTLLILAMQQFQAQAQTDATSYYQISGIHGVPRQDYSGVGQCSTCSGSDGYCTHDSVLFPAWHRAYIALYEQQFLKVVHNIANTWPKTGAKTTRLQMRRAAQTMRWPYWDWAAAPPNGGNNLPDAVSSATLTINGPTGQQTISNPLYSHTFSDSSKLVYSPFNKWKSTLRYPTSDAVDGTSDEASCITNLNNVRPSLQDQIYQLFTTCKDYAHFSNDHAGSSSTSCSNSLEGIHNTIHTTAGGVPSTAVKTVGHMFYLAEAAFDPVFWLHHANVDRIFAMWQAINPNAYGASQVAPHNTWTIAKGTTQDANSPLTPFYRDASGSSFWTTTDVQDWTVFKYTYPEFVNSDGSSSAIQSYVKALYGPTATATAGSSKRTAMPSSPEDWLSAVKPTGLPSLPDFLPPGLLSSLSAPNGSTYEYVANIQAPRYALGGSYYIFLFLGSPDSEEPTTWINDDHLVGPMGVLAQDTMKGANVTVAGSIPITRALTTKIQSGLLGELSQMIVTPFLENALEWRILGPDGTSVDPESIPGFEVSVYASTATDPDDKFCLPEWSEFIPLPSVTKSKKGGFRGFGFKPPMGHPHGPPGPHGGPPGMEGAGWIDCGCDDE</sequence>
<reference evidence="14 15" key="1">
    <citation type="submission" date="2023-08" db="EMBL/GenBank/DDBJ databases">
        <title>Black Yeasts Isolated from many extreme environments.</title>
        <authorList>
            <person name="Coleine C."/>
            <person name="Stajich J.E."/>
            <person name="Selbmann L."/>
        </authorList>
    </citation>
    <scope>NUCLEOTIDE SEQUENCE [LARGE SCALE GENOMIC DNA]</scope>
    <source>
        <strain evidence="14 15">CCFEE 5935</strain>
    </source>
</reference>
<evidence type="ECO:0000259" key="13">
    <source>
        <dbReference type="PROSITE" id="PS00498"/>
    </source>
</evidence>
<keyword evidence="6" id="KW-0186">Copper</keyword>
<name>A0AAV9PFW9_9PEZI</name>
<dbReference type="PANTHER" id="PTHR11474">
    <property type="entry name" value="TYROSINASE FAMILY MEMBER"/>
    <property type="match status" value="1"/>
</dbReference>